<dbReference type="AlphaFoldDB" id="A0A7S7SKV3"/>
<keyword evidence="2" id="KW-1185">Reference proteome</keyword>
<protein>
    <submittedName>
        <fullName evidence="1">Uncharacterized protein</fullName>
    </submittedName>
</protein>
<dbReference type="Proteomes" id="UP000593892">
    <property type="component" value="Chromosome"/>
</dbReference>
<proteinExistence type="predicted"/>
<organism evidence="1 2">
    <name type="scientific">Paludibaculum fermentans</name>
    <dbReference type="NCBI Taxonomy" id="1473598"/>
    <lineage>
        <taxon>Bacteria</taxon>
        <taxon>Pseudomonadati</taxon>
        <taxon>Acidobacteriota</taxon>
        <taxon>Terriglobia</taxon>
        <taxon>Bryobacterales</taxon>
        <taxon>Bryobacteraceae</taxon>
        <taxon>Paludibaculum</taxon>
    </lineage>
</organism>
<dbReference type="EMBL" id="CP063849">
    <property type="protein sequence ID" value="QOY89572.1"/>
    <property type="molecule type" value="Genomic_DNA"/>
</dbReference>
<dbReference type="KEGG" id="pfer:IRI77_06355"/>
<sequence length="294" mass="33239">MSFSTSTITAGAEVVPWLASAGPLAYSPMSPPERDYFFQYSWIVPDIFNPGVNKRRHYWFGNPSKDCPRVKLLFRFWNEARRGNLAPLYLSNGVACSSADVLAPIAAYRHADAYTAALGAERLILIQHGSYHLGDLETQPFVEQGEAVLYRGIQNAETYRLHRLTTEDIRRRLLAVHARSLTDSVVSFNTVHCNLVRSETTFLNDRSFVFNSHCREAGLQPEDPWIRSDLYSGYALEEWCASGKFGPNYVKLRTPLRNIRITTFVGNETEVKVIDPNKLEVIEAVGCKVREVCT</sequence>
<reference evidence="1 2" key="1">
    <citation type="submission" date="2020-10" db="EMBL/GenBank/DDBJ databases">
        <title>Complete genome sequence of Paludibaculum fermentans P105T, a facultatively anaerobic acidobacterium capable of dissimilatory Fe(III) reduction.</title>
        <authorList>
            <person name="Dedysh S.N."/>
            <person name="Beletsky A.V."/>
            <person name="Kulichevskaya I.S."/>
            <person name="Mardanov A.V."/>
            <person name="Ravin N.V."/>
        </authorList>
    </citation>
    <scope>NUCLEOTIDE SEQUENCE [LARGE SCALE GENOMIC DNA]</scope>
    <source>
        <strain evidence="1 2">P105</strain>
    </source>
</reference>
<accession>A0A7S7SKV3</accession>
<dbReference type="RefSeq" id="WP_194451234.1">
    <property type="nucleotide sequence ID" value="NZ_CP063849.1"/>
</dbReference>
<evidence type="ECO:0000313" key="1">
    <source>
        <dbReference type="EMBL" id="QOY89572.1"/>
    </source>
</evidence>
<evidence type="ECO:0000313" key="2">
    <source>
        <dbReference type="Proteomes" id="UP000593892"/>
    </source>
</evidence>
<name>A0A7S7SKV3_PALFE</name>
<gene>
    <name evidence="1" type="ORF">IRI77_06355</name>
</gene>